<dbReference type="Pfam" id="PF16326">
    <property type="entry name" value="ABC_tran_CTD"/>
    <property type="match status" value="1"/>
</dbReference>
<dbReference type="GO" id="GO:0003677">
    <property type="term" value="F:DNA binding"/>
    <property type="evidence" value="ECO:0007669"/>
    <property type="project" value="InterPro"/>
</dbReference>
<dbReference type="Pfam" id="PF00005">
    <property type="entry name" value="ABC_tran"/>
    <property type="match status" value="2"/>
</dbReference>
<evidence type="ECO:0000256" key="3">
    <source>
        <dbReference type="ARBA" id="ARBA00022840"/>
    </source>
</evidence>
<comment type="catalytic activity">
    <reaction evidence="4">
        <text>ATP + H2O = ADP + phosphate + H(+)</text>
        <dbReference type="Rhea" id="RHEA:13065"/>
        <dbReference type="ChEBI" id="CHEBI:15377"/>
        <dbReference type="ChEBI" id="CHEBI:15378"/>
        <dbReference type="ChEBI" id="CHEBI:30616"/>
        <dbReference type="ChEBI" id="CHEBI:43474"/>
        <dbReference type="ChEBI" id="CHEBI:456216"/>
    </reaction>
</comment>
<dbReference type="Proteomes" id="UP000002709">
    <property type="component" value="Chromosome"/>
</dbReference>
<dbReference type="OrthoDB" id="1521973at2"/>
<comment type="similarity">
    <text evidence="5">Belongs to the ABC transporter superfamily. ABCF family. Uup subfamily.</text>
</comment>
<dbReference type="InterPro" id="IPR003593">
    <property type="entry name" value="AAA+_ATPase"/>
</dbReference>
<name>Q3B5K0_CHLL3</name>
<dbReference type="InterPro" id="IPR051309">
    <property type="entry name" value="ABCF_ATPase"/>
</dbReference>
<proteinExistence type="inferred from homology"/>
<dbReference type="Gene3D" id="1.10.287.380">
    <property type="entry name" value="Valyl-tRNA synthetase, C-terminal domain"/>
    <property type="match status" value="1"/>
</dbReference>
<dbReference type="Gene3D" id="3.40.50.300">
    <property type="entry name" value="P-loop containing nucleotide triphosphate hydrolases"/>
    <property type="match status" value="2"/>
</dbReference>
<keyword evidence="1" id="KW-0677">Repeat</keyword>
<dbReference type="PROSITE" id="PS00211">
    <property type="entry name" value="ABC_TRANSPORTER_1"/>
    <property type="match status" value="1"/>
</dbReference>
<dbReference type="SUPFAM" id="SSF52540">
    <property type="entry name" value="P-loop containing nucleoside triphosphate hydrolases"/>
    <property type="match status" value="2"/>
</dbReference>
<dbReference type="GO" id="GO:0016887">
    <property type="term" value="F:ATP hydrolysis activity"/>
    <property type="evidence" value="ECO:0007669"/>
    <property type="project" value="InterPro"/>
</dbReference>
<evidence type="ECO:0000313" key="8">
    <source>
        <dbReference type="EMBL" id="ABB23381.1"/>
    </source>
</evidence>
<sequence>MFEARNLSLSVGTKELLSDTSFRVGDKDRVGLVGLNGTGKSTLLKLISGTTAADSGLISNGQFIKSAETTIGYLPQEISFADDLEKTALQYALQANARLYELSGKITTMEHELALPEQDYESAGYHDLIERYSDATHEFEHLGGYTMQSDAEKVLAGLGFSEIDFHKKVKSFSGGWQMRLHIAKLLLQNPTLLLLDEPTNHLDIDSLRWLENYLLNYEHSYMIVSHDRFFLDKLTTKTLEIAFQRIDEYKGNYSRYEIEKAERFELLMGKYENDKKKIAELQSFVNRFRAKATKARQAQSRLRQMEKLEKEIECPEEDLSRISFRFPKAQPSGRKVMRLDGVGKSYPLPDGTTKEVLRGIDLEIMRGDRIAIVGSNGAGKTTFCRILAQEIDFEGKLSVGHNVSMNYFAQHQTETLAPEKSIYTEMLDAAPTAEAQKKVRDILGCFLFSGDAIEKKIKVLSGGEKSRVALARILLQASNLLVMDEPTNHLDMRSKEMLIDSLENYDGTLLLVSHDRYFLDSLVNKVVELKNGSIQLYLGTYAEYLEKAEKNLEEEKAREAAAMKAKAAAEKPAKTGTQAPAAKPAAKKDRKKIEAIEKEINRLEQEKERMETLMANEDFYMKSQAETAATLEGYHALSAELEQMFSDWEKAGG</sequence>
<dbReference type="InterPro" id="IPR003439">
    <property type="entry name" value="ABC_transporter-like_ATP-bd"/>
</dbReference>
<dbReference type="HOGENOM" id="CLU_000604_36_0_10"/>
<dbReference type="InterPro" id="IPR037118">
    <property type="entry name" value="Val-tRNA_synth_C_sf"/>
</dbReference>
<feature type="domain" description="ABC transporter" evidence="7">
    <location>
        <begin position="2"/>
        <end position="268"/>
    </location>
</feature>
<keyword evidence="3" id="KW-0067">ATP-binding</keyword>
<feature type="domain" description="ABC transporter" evidence="7">
    <location>
        <begin position="337"/>
        <end position="556"/>
    </location>
</feature>
<dbReference type="GO" id="GO:0005524">
    <property type="term" value="F:ATP binding"/>
    <property type="evidence" value="ECO:0007669"/>
    <property type="project" value="UniProtKB-KW"/>
</dbReference>
<dbReference type="InterPro" id="IPR032781">
    <property type="entry name" value="ABC_tran_Xtn"/>
</dbReference>
<accession>Q3B5K0</accession>
<organism evidence="8 9">
    <name type="scientific">Chlorobium luteolum (strain DSM 273 / BCRC 81028 / 2530)</name>
    <name type="common">Pelodictyon luteolum</name>
    <dbReference type="NCBI Taxonomy" id="319225"/>
    <lineage>
        <taxon>Bacteria</taxon>
        <taxon>Pseudomonadati</taxon>
        <taxon>Chlorobiota</taxon>
        <taxon>Chlorobiia</taxon>
        <taxon>Chlorobiales</taxon>
        <taxon>Chlorobiaceae</taxon>
        <taxon>Chlorobium/Pelodictyon group</taxon>
        <taxon>Pelodictyon</taxon>
    </lineage>
</organism>
<dbReference type="InterPro" id="IPR027417">
    <property type="entry name" value="P-loop_NTPase"/>
</dbReference>
<dbReference type="Pfam" id="PF12848">
    <property type="entry name" value="ABC_tran_Xtn"/>
    <property type="match status" value="1"/>
</dbReference>
<evidence type="ECO:0000313" key="9">
    <source>
        <dbReference type="Proteomes" id="UP000002709"/>
    </source>
</evidence>
<evidence type="ECO:0000256" key="1">
    <source>
        <dbReference type="ARBA" id="ARBA00022737"/>
    </source>
</evidence>
<evidence type="ECO:0000256" key="4">
    <source>
        <dbReference type="ARBA" id="ARBA00049360"/>
    </source>
</evidence>
<dbReference type="CDD" id="cd03221">
    <property type="entry name" value="ABCF_EF-3"/>
    <property type="match status" value="2"/>
</dbReference>
<feature type="region of interest" description="Disordered" evidence="6">
    <location>
        <begin position="568"/>
        <end position="591"/>
    </location>
</feature>
<dbReference type="InterPro" id="IPR032524">
    <property type="entry name" value="ABC_tran_C"/>
</dbReference>
<dbReference type="RefSeq" id="WP_011357256.1">
    <property type="nucleotide sequence ID" value="NC_007512.1"/>
</dbReference>
<protein>
    <submittedName>
        <fullName evidence="8">ATPase</fullName>
    </submittedName>
</protein>
<evidence type="ECO:0000256" key="2">
    <source>
        <dbReference type="ARBA" id="ARBA00022741"/>
    </source>
</evidence>
<dbReference type="InterPro" id="IPR017871">
    <property type="entry name" value="ABC_transporter-like_CS"/>
</dbReference>
<dbReference type="EMBL" id="CP000096">
    <property type="protein sequence ID" value="ABB23381.1"/>
    <property type="molecule type" value="Genomic_DNA"/>
</dbReference>
<dbReference type="SMART" id="SM00382">
    <property type="entry name" value="AAA"/>
    <property type="match status" value="2"/>
</dbReference>
<keyword evidence="9" id="KW-1185">Reference proteome</keyword>
<evidence type="ECO:0000256" key="6">
    <source>
        <dbReference type="SAM" id="MobiDB-lite"/>
    </source>
</evidence>
<evidence type="ECO:0000256" key="5">
    <source>
        <dbReference type="ARBA" id="ARBA00061478"/>
    </source>
</evidence>
<feature type="compositionally biased region" description="Low complexity" evidence="6">
    <location>
        <begin position="574"/>
        <end position="584"/>
    </location>
</feature>
<dbReference type="PROSITE" id="PS50893">
    <property type="entry name" value="ABC_TRANSPORTER_2"/>
    <property type="match status" value="2"/>
</dbReference>
<dbReference type="KEGG" id="plt:Plut_0493"/>
<dbReference type="FunFam" id="3.40.50.300:FF:000011">
    <property type="entry name" value="Putative ABC transporter ATP-binding component"/>
    <property type="match status" value="1"/>
</dbReference>
<dbReference type="NCBIfam" id="NF000355">
    <property type="entry name" value="ribo_prot_ABC_F"/>
    <property type="match status" value="1"/>
</dbReference>
<dbReference type="PANTHER" id="PTHR42855">
    <property type="entry name" value="ABC TRANSPORTER ATP-BINDING SUBUNIT"/>
    <property type="match status" value="1"/>
</dbReference>
<reference evidence="9" key="1">
    <citation type="submission" date="2005-08" db="EMBL/GenBank/DDBJ databases">
        <title>Complete sequence of Pelodictyon luteolum DSM 273.</title>
        <authorList>
            <consortium name="US DOE Joint Genome Institute"/>
            <person name="Copeland A."/>
            <person name="Lucas S."/>
            <person name="Lapidus A."/>
            <person name="Barry K."/>
            <person name="Detter J.C."/>
            <person name="Glavina T."/>
            <person name="Hammon N."/>
            <person name="Israni S."/>
            <person name="Pitluck S."/>
            <person name="Bryant D."/>
            <person name="Schmutz J."/>
            <person name="Larimer F."/>
            <person name="Land M."/>
            <person name="Kyrpides N."/>
            <person name="Ivanova N."/>
            <person name="Richardson P."/>
        </authorList>
    </citation>
    <scope>NUCLEOTIDE SEQUENCE [LARGE SCALE GENOMIC DNA]</scope>
    <source>
        <strain evidence="9">DSM 273 / BCRC 81028 / 2530</strain>
    </source>
</reference>
<dbReference type="STRING" id="319225.Plut_0493"/>
<keyword evidence="2" id="KW-0547">Nucleotide-binding</keyword>
<dbReference type="PANTHER" id="PTHR42855:SF2">
    <property type="entry name" value="DRUG RESISTANCE ABC TRANSPORTER,ATP-BINDING PROTEIN"/>
    <property type="match status" value="1"/>
</dbReference>
<dbReference type="FunFam" id="3.40.50.300:FF:000309">
    <property type="entry name" value="ABC transporter ATP-binding protein"/>
    <property type="match status" value="1"/>
</dbReference>
<dbReference type="AlphaFoldDB" id="Q3B5K0"/>
<evidence type="ECO:0000259" key="7">
    <source>
        <dbReference type="PROSITE" id="PS50893"/>
    </source>
</evidence>
<dbReference type="eggNOG" id="COG0488">
    <property type="taxonomic scope" value="Bacteria"/>
</dbReference>
<gene>
    <name evidence="8" type="ordered locus">Plut_0493</name>
</gene>